<dbReference type="RefSeq" id="WP_341567463.1">
    <property type="nucleotide sequence ID" value="NZ_JBAKAR010000009.1"/>
</dbReference>
<evidence type="ECO:0000313" key="2">
    <source>
        <dbReference type="EMBL" id="MEL0613791.1"/>
    </source>
</evidence>
<dbReference type="EMBL" id="JBAKAR010000009">
    <property type="protein sequence ID" value="MEL0613791.1"/>
    <property type="molecule type" value="Genomic_DNA"/>
</dbReference>
<dbReference type="PANTHER" id="PTHR22916">
    <property type="entry name" value="GLYCOSYLTRANSFERASE"/>
    <property type="match status" value="1"/>
</dbReference>
<dbReference type="EC" id="2.4.-.-" evidence="2"/>
<dbReference type="Gene3D" id="3.90.550.10">
    <property type="entry name" value="Spore Coat Polysaccharide Biosynthesis Protein SpsA, Chain A"/>
    <property type="match status" value="1"/>
</dbReference>
<sequence>MLVSVITVMYQPILKELKETLDSIMSQNFDDFELILQDGGTNDDEFIKLINSYVESYHNINFESKKDSGIYDAMNRASSRSSGEYLVFINVGDLFFNNYSLMNASLNFLNRPDLVAYLNVAYGDPSRYSIIKQKKISKIIIRNLCHQSYFLKRSLCVFNVGYKLAADFDLLLNLFHKDISVTYVDDVISYYKPGGVSDENKVSVYFQILKSISKSKNVNLHYKIINVLFYIVRIFREKI</sequence>
<organism evidence="2 3">
    <name type="scientific">Marinomonas arenicola</name>
    <dbReference type="NCBI Taxonomy" id="569601"/>
    <lineage>
        <taxon>Bacteria</taxon>
        <taxon>Pseudomonadati</taxon>
        <taxon>Pseudomonadota</taxon>
        <taxon>Gammaproteobacteria</taxon>
        <taxon>Oceanospirillales</taxon>
        <taxon>Oceanospirillaceae</taxon>
        <taxon>Marinomonas</taxon>
    </lineage>
</organism>
<keyword evidence="2" id="KW-0328">Glycosyltransferase</keyword>
<keyword evidence="2" id="KW-0808">Transferase</keyword>
<proteinExistence type="predicted"/>
<feature type="domain" description="Glycosyltransferase 2-like" evidence="1">
    <location>
        <begin position="4"/>
        <end position="136"/>
    </location>
</feature>
<dbReference type="PANTHER" id="PTHR22916:SF67">
    <property type="entry name" value="COLANIC ACID BIOSYNTHESIS GLYCOSYL TRANSFERASE WCAE-RELATED"/>
    <property type="match status" value="1"/>
</dbReference>
<dbReference type="SUPFAM" id="SSF53448">
    <property type="entry name" value="Nucleotide-diphospho-sugar transferases"/>
    <property type="match status" value="1"/>
</dbReference>
<evidence type="ECO:0000313" key="3">
    <source>
        <dbReference type="Proteomes" id="UP001379949"/>
    </source>
</evidence>
<name>A0ABU9G5M5_9GAMM</name>
<reference evidence="2 3" key="1">
    <citation type="submission" date="2024-02" db="EMBL/GenBank/DDBJ databases">
        <title>Bacteria isolated from the canopy kelp, Nereocystis luetkeana.</title>
        <authorList>
            <person name="Pfister C.A."/>
            <person name="Younker I.T."/>
            <person name="Light S.H."/>
        </authorList>
    </citation>
    <scope>NUCLEOTIDE SEQUENCE [LARGE SCALE GENOMIC DNA]</scope>
    <source>
        <strain evidence="2 3">TI.4.07</strain>
    </source>
</reference>
<accession>A0ABU9G5M5</accession>
<dbReference type="Proteomes" id="UP001379949">
    <property type="component" value="Unassembled WGS sequence"/>
</dbReference>
<evidence type="ECO:0000259" key="1">
    <source>
        <dbReference type="Pfam" id="PF00535"/>
    </source>
</evidence>
<protein>
    <submittedName>
        <fullName evidence="2">Glycosyltransferase</fullName>
        <ecNumber evidence="2">2.4.-.-</ecNumber>
    </submittedName>
</protein>
<dbReference type="InterPro" id="IPR029044">
    <property type="entry name" value="Nucleotide-diphossugar_trans"/>
</dbReference>
<dbReference type="GO" id="GO:0016757">
    <property type="term" value="F:glycosyltransferase activity"/>
    <property type="evidence" value="ECO:0007669"/>
    <property type="project" value="UniProtKB-KW"/>
</dbReference>
<keyword evidence="3" id="KW-1185">Reference proteome</keyword>
<dbReference type="InterPro" id="IPR001173">
    <property type="entry name" value="Glyco_trans_2-like"/>
</dbReference>
<dbReference type="Pfam" id="PF00535">
    <property type="entry name" value="Glycos_transf_2"/>
    <property type="match status" value="1"/>
</dbReference>
<comment type="caution">
    <text evidence="2">The sequence shown here is derived from an EMBL/GenBank/DDBJ whole genome shotgun (WGS) entry which is preliminary data.</text>
</comment>
<gene>
    <name evidence="2" type="ORF">V6242_11600</name>
</gene>